<dbReference type="InterPro" id="IPR000515">
    <property type="entry name" value="MetI-like"/>
</dbReference>
<sequence length="287" mass="30931">MSSTLVNPPTPMPQESGFSPRQLDQISFQVVMQLIAWLGLLLLIAPSMIILITSFSASPTLQFPPPGFSLQWYTSLFSFPELRAAALNSFQVALITTLVCVVLGVSACLAMINSKGRWVIAVDALVMSPLALPGVALGLGMMTFFAMMGVQLSLFTLIVSHIVICTPYVVRNVLASLSQLGSSLQEASTALGASPVYTFFKVTLPLIRPGVLIGAFMAFLTSFDNVAVTLFLSDARTDMLPIRMWSMIQNDLDVRAAAISGVLIFLTALLMILMERFSSLSKALIGN</sequence>
<evidence type="ECO:0000256" key="5">
    <source>
        <dbReference type="ARBA" id="ARBA00022692"/>
    </source>
</evidence>
<dbReference type="InterPro" id="IPR035906">
    <property type="entry name" value="MetI-like_sf"/>
</dbReference>
<dbReference type="Proteomes" id="UP000050465">
    <property type="component" value="Unassembled WGS sequence"/>
</dbReference>
<comment type="caution">
    <text evidence="10">The sequence shown here is derived from an EMBL/GenBank/DDBJ whole genome shotgun (WGS) entry which is preliminary data.</text>
</comment>
<accession>A0A0N8KM02</accession>
<feature type="transmembrane region" description="Helical" evidence="8">
    <location>
        <begin position="252"/>
        <end position="273"/>
    </location>
</feature>
<proteinExistence type="inferred from homology"/>
<dbReference type="PANTHER" id="PTHR43357:SF4">
    <property type="entry name" value="INNER MEMBRANE ABC TRANSPORTER PERMEASE PROTEIN YDCV"/>
    <property type="match status" value="1"/>
</dbReference>
<evidence type="ECO:0000256" key="7">
    <source>
        <dbReference type="ARBA" id="ARBA00023136"/>
    </source>
</evidence>
<comment type="subcellular location">
    <subcellularLocation>
        <location evidence="1">Cell inner membrane</location>
        <topology evidence="1">Multi-pass membrane protein</topology>
    </subcellularLocation>
    <subcellularLocation>
        <location evidence="8">Cell membrane</location>
        <topology evidence="8">Multi-pass membrane protein</topology>
    </subcellularLocation>
</comment>
<feature type="domain" description="ABC transmembrane type-1" evidence="9">
    <location>
        <begin position="86"/>
        <end position="275"/>
    </location>
</feature>
<dbReference type="AlphaFoldDB" id="A0A0N8KM02"/>
<evidence type="ECO:0000313" key="11">
    <source>
        <dbReference type="Proteomes" id="UP000050465"/>
    </source>
</evidence>
<evidence type="ECO:0000256" key="6">
    <source>
        <dbReference type="ARBA" id="ARBA00022989"/>
    </source>
</evidence>
<reference evidence="10 11" key="1">
    <citation type="submission" date="2015-09" db="EMBL/GenBank/DDBJ databases">
        <title>Identification and resolution of microdiversity through metagenomic sequencing of parallel consortia.</title>
        <authorList>
            <person name="Nelson W.C."/>
            <person name="Romine M.F."/>
            <person name="Lindemann S.R."/>
        </authorList>
    </citation>
    <scope>NUCLEOTIDE SEQUENCE [LARGE SCALE GENOMIC DNA]</scope>
    <source>
        <strain evidence="10">Ana</strain>
    </source>
</reference>
<evidence type="ECO:0000256" key="3">
    <source>
        <dbReference type="ARBA" id="ARBA00022475"/>
    </source>
</evidence>
<dbReference type="GO" id="GO:0005886">
    <property type="term" value="C:plasma membrane"/>
    <property type="evidence" value="ECO:0007669"/>
    <property type="project" value="UniProtKB-SubCell"/>
</dbReference>
<comment type="similarity">
    <text evidence="8">Belongs to the binding-protein-dependent transport system permease family.</text>
</comment>
<feature type="transmembrane region" description="Helical" evidence="8">
    <location>
        <begin position="90"/>
        <end position="112"/>
    </location>
</feature>
<dbReference type="PANTHER" id="PTHR43357">
    <property type="entry name" value="INNER MEMBRANE ABC TRANSPORTER PERMEASE PROTEIN YDCV"/>
    <property type="match status" value="1"/>
</dbReference>
<evidence type="ECO:0000256" key="8">
    <source>
        <dbReference type="RuleBase" id="RU363032"/>
    </source>
</evidence>
<dbReference type="GO" id="GO:0055085">
    <property type="term" value="P:transmembrane transport"/>
    <property type="evidence" value="ECO:0007669"/>
    <property type="project" value="InterPro"/>
</dbReference>
<dbReference type="PROSITE" id="PS50928">
    <property type="entry name" value="ABC_TM1"/>
    <property type="match status" value="1"/>
</dbReference>
<evidence type="ECO:0000313" key="10">
    <source>
        <dbReference type="EMBL" id="KPQ32370.1"/>
    </source>
</evidence>
<keyword evidence="4" id="KW-0997">Cell inner membrane</keyword>
<feature type="transmembrane region" description="Helical" evidence="8">
    <location>
        <begin position="34"/>
        <end position="57"/>
    </location>
</feature>
<keyword evidence="6 8" id="KW-1133">Transmembrane helix</keyword>
<name>A0A0N8KM02_9CYAN</name>
<evidence type="ECO:0000259" key="9">
    <source>
        <dbReference type="PROSITE" id="PS50928"/>
    </source>
</evidence>
<dbReference type="Gene3D" id="1.10.3720.10">
    <property type="entry name" value="MetI-like"/>
    <property type="match status" value="1"/>
</dbReference>
<dbReference type="PATRIC" id="fig|1666911.3.peg.3731"/>
<dbReference type="Pfam" id="PF00528">
    <property type="entry name" value="BPD_transp_1"/>
    <property type="match status" value="1"/>
</dbReference>
<organism evidence="10 11">
    <name type="scientific">Phormidesmis priestleyi Ana</name>
    <dbReference type="NCBI Taxonomy" id="1666911"/>
    <lineage>
        <taxon>Bacteria</taxon>
        <taxon>Bacillati</taxon>
        <taxon>Cyanobacteriota</taxon>
        <taxon>Cyanophyceae</taxon>
        <taxon>Leptolyngbyales</taxon>
        <taxon>Leptolyngbyaceae</taxon>
        <taxon>Phormidesmis</taxon>
    </lineage>
</organism>
<keyword evidence="5 8" id="KW-0812">Transmembrane</keyword>
<feature type="transmembrane region" description="Helical" evidence="8">
    <location>
        <begin position="124"/>
        <end position="146"/>
    </location>
</feature>
<evidence type="ECO:0000256" key="2">
    <source>
        <dbReference type="ARBA" id="ARBA00022448"/>
    </source>
</evidence>
<dbReference type="STRING" id="1666911.HLUCCA11_21640"/>
<feature type="transmembrane region" description="Helical" evidence="8">
    <location>
        <begin position="211"/>
        <end position="232"/>
    </location>
</feature>
<dbReference type="SUPFAM" id="SSF161098">
    <property type="entry name" value="MetI-like"/>
    <property type="match status" value="1"/>
</dbReference>
<dbReference type="CDD" id="cd06261">
    <property type="entry name" value="TM_PBP2"/>
    <property type="match status" value="1"/>
</dbReference>
<evidence type="ECO:0000256" key="4">
    <source>
        <dbReference type="ARBA" id="ARBA00022519"/>
    </source>
</evidence>
<gene>
    <name evidence="10" type="ORF">HLUCCA11_21640</name>
</gene>
<keyword evidence="2 8" id="KW-0813">Transport</keyword>
<evidence type="ECO:0000256" key="1">
    <source>
        <dbReference type="ARBA" id="ARBA00004429"/>
    </source>
</evidence>
<keyword evidence="7 8" id="KW-0472">Membrane</keyword>
<protein>
    <submittedName>
        <fullName evidence="10">Putative spermidine/putrescine transport system permease protein</fullName>
    </submittedName>
</protein>
<keyword evidence="3" id="KW-1003">Cell membrane</keyword>
<dbReference type="EMBL" id="LJZR01000059">
    <property type="protein sequence ID" value="KPQ32370.1"/>
    <property type="molecule type" value="Genomic_DNA"/>
</dbReference>